<gene>
    <name evidence="3" type="ORF">H4219_001956</name>
</gene>
<dbReference type="InterPro" id="IPR023398">
    <property type="entry name" value="TIF_eIF4e-like"/>
</dbReference>
<dbReference type="EMBL" id="JANBPU010000026">
    <property type="protein sequence ID" value="KAJ1919485.1"/>
    <property type="molecule type" value="Genomic_DNA"/>
</dbReference>
<dbReference type="SUPFAM" id="SSF55418">
    <property type="entry name" value="eIF4e-like"/>
    <property type="match status" value="1"/>
</dbReference>
<dbReference type="Proteomes" id="UP001150538">
    <property type="component" value="Unassembled WGS sequence"/>
</dbReference>
<evidence type="ECO:0000313" key="3">
    <source>
        <dbReference type="EMBL" id="KAJ1919485.1"/>
    </source>
</evidence>
<keyword evidence="1" id="KW-0396">Initiation factor</keyword>
<keyword evidence="4" id="KW-1185">Reference proteome</keyword>
<sequence>MNTSTSTKSQQLNQKSSHSRLVQYNRNKAVANQEQKSSVSGPATAAQVVMEGLNSKSGALTGSQEVKLNVHPLRFTWTFWFMHRNPGQKVADYEGSMNKIASFSSIEDYWAVYSHLNYPNAVPSISDYHLFKKGIRPMWEDKENINGGKWMIRLKKGLATRLWENLILAIIGDQFEASDDICGVVLSIRNSEDIISLWNKTASDARNNLEIRDTIKYVLNIPPEAVMEYKAHNDSIRDNFSFRNTDVFK</sequence>
<name>A0A9W8A4M7_9FUNG</name>
<dbReference type="GO" id="GO:0016281">
    <property type="term" value="C:eukaryotic translation initiation factor 4F complex"/>
    <property type="evidence" value="ECO:0007669"/>
    <property type="project" value="TreeGrafter"/>
</dbReference>
<keyword evidence="1" id="KW-0648">Protein biosynthesis</keyword>
<evidence type="ECO:0000313" key="4">
    <source>
        <dbReference type="Proteomes" id="UP001150538"/>
    </source>
</evidence>
<comment type="caution">
    <text evidence="3">The sequence shown here is derived from an EMBL/GenBank/DDBJ whole genome shotgun (WGS) entry which is preliminary data.</text>
</comment>
<dbReference type="Gene3D" id="3.30.760.10">
    <property type="entry name" value="RNA Cap, Translation Initiation Factor Eif4e"/>
    <property type="match status" value="1"/>
</dbReference>
<dbReference type="PROSITE" id="PS00813">
    <property type="entry name" value="IF4E"/>
    <property type="match status" value="1"/>
</dbReference>
<protein>
    <recommendedName>
        <fullName evidence="5">Eukaryotic translation initiation factor 4E type 2</fullName>
    </recommendedName>
</protein>
<keyword evidence="1" id="KW-0694">RNA-binding</keyword>
<evidence type="ECO:0008006" key="5">
    <source>
        <dbReference type="Google" id="ProtNLM"/>
    </source>
</evidence>
<reference evidence="3" key="1">
    <citation type="submission" date="2022-07" db="EMBL/GenBank/DDBJ databases">
        <title>Phylogenomic reconstructions and comparative analyses of Kickxellomycotina fungi.</title>
        <authorList>
            <person name="Reynolds N.K."/>
            <person name="Stajich J.E."/>
            <person name="Barry K."/>
            <person name="Grigoriev I.V."/>
            <person name="Crous P."/>
            <person name="Smith M.E."/>
        </authorList>
    </citation>
    <scope>NUCLEOTIDE SEQUENCE</scope>
    <source>
        <strain evidence="3">NBRC 100468</strain>
    </source>
</reference>
<accession>A0A9W8A4M7</accession>
<comment type="similarity">
    <text evidence="1">Belongs to the eukaryotic initiation factor 4E family.</text>
</comment>
<dbReference type="OrthoDB" id="590761at2759"/>
<dbReference type="Pfam" id="PF01652">
    <property type="entry name" value="IF4E"/>
    <property type="match status" value="1"/>
</dbReference>
<dbReference type="FunFam" id="3.30.760.10:FF:000043">
    <property type="entry name" value="Predicted protein"/>
    <property type="match status" value="1"/>
</dbReference>
<evidence type="ECO:0000256" key="2">
    <source>
        <dbReference type="SAM" id="MobiDB-lite"/>
    </source>
</evidence>
<dbReference type="GO" id="GO:0000340">
    <property type="term" value="F:RNA 7-methylguanosine cap binding"/>
    <property type="evidence" value="ECO:0007669"/>
    <property type="project" value="TreeGrafter"/>
</dbReference>
<dbReference type="AlphaFoldDB" id="A0A9W8A4M7"/>
<dbReference type="GO" id="GO:0003743">
    <property type="term" value="F:translation initiation factor activity"/>
    <property type="evidence" value="ECO:0007669"/>
    <property type="project" value="UniProtKB-KW"/>
</dbReference>
<dbReference type="PANTHER" id="PTHR11960:SF18">
    <property type="entry name" value="EUKARYOTIC TRANSLATION INITIATION FACTOR 4E HOMOLOGOUS PROTEIN, ISOFORM B"/>
    <property type="match status" value="1"/>
</dbReference>
<dbReference type="InterPro" id="IPR019770">
    <property type="entry name" value="TIF_eIF_4E_CS"/>
</dbReference>
<organism evidence="3 4">
    <name type="scientific">Mycoemilia scoparia</name>
    <dbReference type="NCBI Taxonomy" id="417184"/>
    <lineage>
        <taxon>Eukaryota</taxon>
        <taxon>Fungi</taxon>
        <taxon>Fungi incertae sedis</taxon>
        <taxon>Zoopagomycota</taxon>
        <taxon>Kickxellomycotina</taxon>
        <taxon>Kickxellomycetes</taxon>
        <taxon>Kickxellales</taxon>
        <taxon>Kickxellaceae</taxon>
        <taxon>Mycoemilia</taxon>
    </lineage>
</organism>
<dbReference type="PANTHER" id="PTHR11960">
    <property type="entry name" value="EUKARYOTIC TRANSLATION INITIATION FACTOR 4E RELATED"/>
    <property type="match status" value="1"/>
</dbReference>
<feature type="region of interest" description="Disordered" evidence="2">
    <location>
        <begin position="1"/>
        <end position="20"/>
    </location>
</feature>
<evidence type="ECO:0000256" key="1">
    <source>
        <dbReference type="RuleBase" id="RU004374"/>
    </source>
</evidence>
<dbReference type="InterPro" id="IPR001040">
    <property type="entry name" value="TIF_eIF_4E"/>
</dbReference>
<proteinExistence type="inferred from homology"/>